<dbReference type="STRING" id="1646377.BS640_00360"/>
<evidence type="ECO:0000256" key="1">
    <source>
        <dbReference type="ARBA" id="ARBA00022729"/>
    </source>
</evidence>
<gene>
    <name evidence="4" type="ORF">BS640_00360</name>
</gene>
<dbReference type="AlphaFoldDB" id="A0A1X0WKX3"/>
<dbReference type="InterPro" id="IPR036275">
    <property type="entry name" value="YdgH-like_sf"/>
</dbReference>
<feature type="domain" description="YdgH/BhsA/McbA-like" evidence="3">
    <location>
        <begin position="34"/>
        <end position="86"/>
    </location>
</feature>
<feature type="chain" id="PRO_5010887720" evidence="2">
    <location>
        <begin position="23"/>
        <end position="86"/>
    </location>
</feature>
<keyword evidence="5" id="KW-1185">Reference proteome</keyword>
<dbReference type="Gene3D" id="3.30.1660.10">
    <property type="entry name" value="Flavin-binding protein dodecin"/>
    <property type="match status" value="1"/>
</dbReference>
<evidence type="ECO:0000259" key="3">
    <source>
        <dbReference type="Pfam" id="PF07338"/>
    </source>
</evidence>
<evidence type="ECO:0000256" key="2">
    <source>
        <dbReference type="SAM" id="SignalP"/>
    </source>
</evidence>
<protein>
    <submittedName>
        <fullName evidence="4">Multiple stress resistance protein BhsA</fullName>
    </submittedName>
</protein>
<comment type="caution">
    <text evidence="4">The sequence shown here is derived from an EMBL/GenBank/DDBJ whole genome shotgun (WGS) entry which is preliminary data.</text>
</comment>
<dbReference type="InterPro" id="IPR010854">
    <property type="entry name" value="YdgH/BhsA/McbA-like_dom"/>
</dbReference>
<dbReference type="EMBL" id="MRWE01000001">
    <property type="protein sequence ID" value="ORJ27410.1"/>
    <property type="molecule type" value="Genomic_DNA"/>
</dbReference>
<proteinExistence type="predicted"/>
<dbReference type="NCBIfam" id="NF047859">
    <property type="entry name" value="StressCuResBhsA"/>
    <property type="match status" value="1"/>
</dbReference>
<organism evidence="4 5">
    <name type="scientific">Rouxiella badensis</name>
    <dbReference type="NCBI Taxonomy" id="1646377"/>
    <lineage>
        <taxon>Bacteria</taxon>
        <taxon>Pseudomonadati</taxon>
        <taxon>Pseudomonadota</taxon>
        <taxon>Gammaproteobacteria</taxon>
        <taxon>Enterobacterales</taxon>
        <taxon>Yersiniaceae</taxon>
        <taxon>Rouxiella</taxon>
    </lineage>
</organism>
<sequence length="86" mass="8671">MKTLNKAFAVIALTTASFATFAATEVSSAPQGAQSIGEVSASTNSGDLSTLQGKLAAKAAQEGASSYRIVAAGGENHLYGTAEIYK</sequence>
<feature type="signal peptide" evidence="2">
    <location>
        <begin position="1"/>
        <end position="22"/>
    </location>
</feature>
<dbReference type="Pfam" id="PF07338">
    <property type="entry name" value="YdgH_BhsA-like"/>
    <property type="match status" value="1"/>
</dbReference>
<dbReference type="SUPFAM" id="SSF159871">
    <property type="entry name" value="YdgH-like"/>
    <property type="match status" value="1"/>
</dbReference>
<name>A0A1X0WKX3_9GAMM</name>
<keyword evidence="1 2" id="KW-0732">Signal</keyword>
<dbReference type="InterPro" id="IPR025543">
    <property type="entry name" value="Dodecin-like"/>
</dbReference>
<evidence type="ECO:0000313" key="4">
    <source>
        <dbReference type="EMBL" id="ORJ27410.1"/>
    </source>
</evidence>
<reference evidence="4 5" key="1">
    <citation type="journal article" date="2017" name="Int. J. Syst. Evol. Microbiol.">
        <title>Rouxiella badensis sp. nov. and Rouxiella silvae sp. nov. isolated from peat bog soil in Germany and emendation of the genus description.</title>
        <authorList>
            <person name="Le Fleche-Mateos A."/>
            <person name="Kugler J.H."/>
            <person name="Hansen S.H."/>
            <person name="Syldatk C."/>
            <person name="Hausmann R."/>
            <person name="Lomprez F."/>
            <person name="Vandenbogaert M."/>
            <person name="Manuguerra J.C."/>
            <person name="Grimont P.A."/>
        </authorList>
    </citation>
    <scope>NUCLEOTIDE SEQUENCE [LARGE SCALE GENOMIC DNA]</scope>
    <source>
        <strain evidence="4 5">DSM 100043</strain>
    </source>
</reference>
<dbReference type="Proteomes" id="UP000192536">
    <property type="component" value="Unassembled WGS sequence"/>
</dbReference>
<accession>A0A1X0WKX3</accession>
<dbReference type="RefSeq" id="WP_017491542.1">
    <property type="nucleotide sequence ID" value="NZ_CAUQAZ010000080.1"/>
</dbReference>
<evidence type="ECO:0000313" key="5">
    <source>
        <dbReference type="Proteomes" id="UP000192536"/>
    </source>
</evidence>